<accession>A0A423PE19</accession>
<evidence type="ECO:0000313" key="4">
    <source>
        <dbReference type="EMBL" id="ROO23763.1"/>
    </source>
</evidence>
<dbReference type="Gene3D" id="2.40.50.100">
    <property type="match status" value="1"/>
</dbReference>
<evidence type="ECO:0000259" key="3">
    <source>
        <dbReference type="Pfam" id="PF25917"/>
    </source>
</evidence>
<organism evidence="4 5">
    <name type="scientific">Salinisphaera orenii YIM 95161</name>
    <dbReference type="NCBI Taxonomy" id="1051139"/>
    <lineage>
        <taxon>Bacteria</taxon>
        <taxon>Pseudomonadati</taxon>
        <taxon>Pseudomonadota</taxon>
        <taxon>Gammaproteobacteria</taxon>
        <taxon>Salinisphaerales</taxon>
        <taxon>Salinisphaeraceae</taxon>
        <taxon>Salinisphaera</taxon>
    </lineage>
</organism>
<dbReference type="GO" id="GO:1990281">
    <property type="term" value="C:efflux pump complex"/>
    <property type="evidence" value="ECO:0007669"/>
    <property type="project" value="TreeGrafter"/>
</dbReference>
<dbReference type="PANTHER" id="PTHR30469:SF15">
    <property type="entry name" value="HLYD FAMILY OF SECRETION PROTEINS"/>
    <property type="match status" value="1"/>
</dbReference>
<name>A0A423PE19_9GAMM</name>
<reference evidence="4 5" key="1">
    <citation type="submission" date="2013-10" db="EMBL/GenBank/DDBJ databases">
        <title>Salinisphaera halophila YIM 95161 Genome Sequencing.</title>
        <authorList>
            <person name="Lai Q."/>
            <person name="Li C."/>
            <person name="Shao Z."/>
        </authorList>
    </citation>
    <scope>NUCLEOTIDE SEQUENCE [LARGE SCALE GENOMIC DNA]</scope>
    <source>
        <strain evidence="4 5">YIM 95161</strain>
    </source>
</reference>
<dbReference type="Gene3D" id="1.10.287.470">
    <property type="entry name" value="Helix hairpin bin"/>
    <property type="match status" value="1"/>
</dbReference>
<dbReference type="GO" id="GO:0015562">
    <property type="term" value="F:efflux transmembrane transporter activity"/>
    <property type="evidence" value="ECO:0007669"/>
    <property type="project" value="TreeGrafter"/>
</dbReference>
<dbReference type="Gene3D" id="2.40.30.170">
    <property type="match status" value="1"/>
</dbReference>
<comment type="similarity">
    <text evidence="1">Belongs to the membrane fusion protein (MFP) (TC 8.A.1) family.</text>
</comment>
<dbReference type="AlphaFoldDB" id="A0A423PE19"/>
<gene>
    <name evidence="4" type="ORF">SAHL_16550</name>
</gene>
<evidence type="ECO:0000256" key="1">
    <source>
        <dbReference type="ARBA" id="ARBA00009477"/>
    </source>
</evidence>
<feature type="coiled-coil region" evidence="2">
    <location>
        <begin position="98"/>
        <end position="163"/>
    </location>
</feature>
<protein>
    <submittedName>
        <fullName evidence="4">RND transporter</fullName>
    </submittedName>
</protein>
<dbReference type="PANTHER" id="PTHR30469">
    <property type="entry name" value="MULTIDRUG RESISTANCE PROTEIN MDTA"/>
    <property type="match status" value="1"/>
</dbReference>
<dbReference type="Gene3D" id="2.40.420.20">
    <property type="match status" value="1"/>
</dbReference>
<comment type="caution">
    <text evidence="4">The sequence shown here is derived from an EMBL/GenBank/DDBJ whole genome shotgun (WGS) entry which is preliminary data.</text>
</comment>
<keyword evidence="2" id="KW-0175">Coiled coil</keyword>
<dbReference type="Pfam" id="PF25917">
    <property type="entry name" value="BSH_RND"/>
    <property type="match status" value="1"/>
</dbReference>
<evidence type="ECO:0000313" key="5">
    <source>
        <dbReference type="Proteomes" id="UP000285123"/>
    </source>
</evidence>
<dbReference type="NCBIfam" id="TIGR01730">
    <property type="entry name" value="RND_mfp"/>
    <property type="match status" value="1"/>
</dbReference>
<dbReference type="SUPFAM" id="SSF111369">
    <property type="entry name" value="HlyD-like secretion proteins"/>
    <property type="match status" value="1"/>
</dbReference>
<feature type="domain" description="Multidrug resistance protein MdtA-like barrel-sandwich hybrid" evidence="3">
    <location>
        <begin position="62"/>
        <end position="194"/>
    </location>
</feature>
<dbReference type="InterPro" id="IPR058625">
    <property type="entry name" value="MdtA-like_BSH"/>
</dbReference>
<proteinExistence type="inferred from homology"/>
<dbReference type="EMBL" id="AYKF01000136">
    <property type="protein sequence ID" value="ROO23763.1"/>
    <property type="molecule type" value="Genomic_DNA"/>
</dbReference>
<dbReference type="Proteomes" id="UP000285123">
    <property type="component" value="Unassembled WGS sequence"/>
</dbReference>
<evidence type="ECO:0000256" key="2">
    <source>
        <dbReference type="SAM" id="Coils"/>
    </source>
</evidence>
<dbReference type="InterPro" id="IPR006143">
    <property type="entry name" value="RND_pump_MFP"/>
</dbReference>
<sequence>MGIAVLGGMLAAGCTDDGRTATADRTTDHIKAVRVATVRRANADQRYTLSGVARAAQRARLAFQASGRLAARPVDIGAELAAGDLVARLDQPELGPAADAAAADVRGLQTRVEQAERDLRRVRRLVEQDAATRQELEDTRARRDSLAAQLDNARAQRERAVNAAGELTLTAPIAGSVTRVFFEPGEFVPAGQPVVALSGGRALEVAFGVPERLVQTLEIGDSARLTLPLFAQREIAGTLTGLSRASGGRGELFRAVIALDETDSLRPGLSVSWHVSAASEPGLLVPASAIASPGLSHAPRVYVLRDGVAHAIPVTPGTLIGESVRVEGALEVDERVVTRGLHNLVDGQTVRVLEDNGADGAHD</sequence>